<feature type="transmembrane region" description="Helical" evidence="1">
    <location>
        <begin position="31"/>
        <end position="64"/>
    </location>
</feature>
<accession>Q5JH15</accession>
<dbReference type="STRING" id="69014.TK1409"/>
<keyword evidence="1" id="KW-0812">Transmembrane</keyword>
<dbReference type="HOGENOM" id="CLU_2519947_0_0_2"/>
<keyword evidence="1" id="KW-0472">Membrane</keyword>
<dbReference type="InParanoid" id="Q5JH15"/>
<gene>
    <name evidence="2" type="ordered locus">TK1409</name>
</gene>
<dbReference type="EMBL" id="AP006878">
    <property type="protein sequence ID" value="BAD85598.1"/>
    <property type="molecule type" value="Genomic_DNA"/>
</dbReference>
<protein>
    <submittedName>
        <fullName evidence="2">Hypothetical membrane protein</fullName>
    </submittedName>
</protein>
<keyword evidence="1" id="KW-1133">Transmembrane helix</keyword>
<dbReference type="KEGG" id="tko:TK1409"/>
<name>Q5JH15_THEKO</name>
<keyword evidence="3" id="KW-1185">Reference proteome</keyword>
<reference evidence="2 3" key="1">
    <citation type="journal article" date="2005" name="Genome Res.">
        <title>Complete genome sequence of the hyperthermophilic archaeon Thermococcus kodakaraensis KOD1 and comparison with Pyrococcus genomes.</title>
        <authorList>
            <person name="Fukui T."/>
            <person name="Atomi H."/>
            <person name="Kanai T."/>
            <person name="Matsumi R."/>
            <person name="Fujiwara S."/>
            <person name="Imanaka T."/>
        </authorList>
    </citation>
    <scope>NUCLEOTIDE SEQUENCE [LARGE SCALE GENOMIC DNA]</scope>
    <source>
        <strain evidence="3">ATCC BAA-918 / JCM 12380 / KOD1</strain>
    </source>
</reference>
<evidence type="ECO:0000256" key="1">
    <source>
        <dbReference type="SAM" id="Phobius"/>
    </source>
</evidence>
<dbReference type="Proteomes" id="UP000000536">
    <property type="component" value="Chromosome"/>
</dbReference>
<sequence>MIPFLIFFTIFLTFEGKLSSGDVIMRVDVLLFAIGVLLWAILLTLFQFGLLGLLFGIVGFVILLHEGWKELEEKIEETPKYGEH</sequence>
<evidence type="ECO:0000313" key="2">
    <source>
        <dbReference type="EMBL" id="BAD85598.1"/>
    </source>
</evidence>
<dbReference type="EnsemblBacteria" id="BAD85598">
    <property type="protein sequence ID" value="BAD85598"/>
    <property type="gene ID" value="TK1409"/>
</dbReference>
<proteinExistence type="predicted"/>
<dbReference type="AlphaFoldDB" id="Q5JH15"/>
<dbReference type="PATRIC" id="fig|69014.16.peg.1371"/>
<organism evidence="2 3">
    <name type="scientific">Thermococcus kodakarensis (strain ATCC BAA-918 / JCM 12380 / KOD1)</name>
    <name type="common">Pyrococcus kodakaraensis (strain KOD1)</name>
    <dbReference type="NCBI Taxonomy" id="69014"/>
    <lineage>
        <taxon>Archaea</taxon>
        <taxon>Methanobacteriati</taxon>
        <taxon>Methanobacteriota</taxon>
        <taxon>Thermococci</taxon>
        <taxon>Thermococcales</taxon>
        <taxon>Thermococcaceae</taxon>
        <taxon>Thermococcus</taxon>
    </lineage>
</organism>
<evidence type="ECO:0000313" key="3">
    <source>
        <dbReference type="Proteomes" id="UP000000536"/>
    </source>
</evidence>